<proteinExistence type="inferred from homology"/>
<feature type="domain" description="Peptidase S8/S53" evidence="7">
    <location>
        <begin position="54"/>
        <end position="316"/>
    </location>
</feature>
<dbReference type="AlphaFoldDB" id="A0A852YG58"/>
<dbReference type="SUPFAM" id="SSF52743">
    <property type="entry name" value="Subtilisin-like"/>
    <property type="match status" value="1"/>
</dbReference>
<sequence length="430" mass="42928">MPRARTSAAALLALTALTAALAAGPTASASAASSTDWWYAKYDVAGAQSQGLTGKGIKIAVIDGPFNASLEVFQGADITVPEPSVCGDPASTTTATIDSVHSADVTSLLVGNGTGPGAVKGIAPEAKVTVYANSTQGAESGCTKTVDGVPYTDYGLIVRKAVADGNRIISISQATNAHLRGDELAIADAIARGVVIVAGDPNSLTDPGNFPANANGVVSVNAFKESGDLQTDGGVPVAFDSTTVVAAGVGFSSQGTANSASWGDDGRRMQGSSLATPLVSGMLALVAQKYPQATGNQLVQSLIHNTGGDDHPLTRYEGGYGYGPASLTHMLKVDPTQYPDENPLMNEPGHLGVPTVADVAAAKKALASASASPLSGPSAGSAAPSASQRGGFSPVATALIAAGVLGGLVVIAGVVVLIVLLTRRRPSTRG</sequence>
<dbReference type="CDD" id="cd00306">
    <property type="entry name" value="Peptidases_S8_S53"/>
    <property type="match status" value="1"/>
</dbReference>
<evidence type="ECO:0000256" key="4">
    <source>
        <dbReference type="PROSITE-ProRule" id="PRU01240"/>
    </source>
</evidence>
<feature type="active site" description="Charge relay system" evidence="4">
    <location>
        <position position="101"/>
    </location>
</feature>
<evidence type="ECO:0000256" key="3">
    <source>
        <dbReference type="ARBA" id="ARBA00022825"/>
    </source>
</evidence>
<keyword evidence="5" id="KW-0472">Membrane</keyword>
<dbReference type="PROSITE" id="PS51892">
    <property type="entry name" value="SUBTILASE"/>
    <property type="match status" value="1"/>
</dbReference>
<keyword evidence="9" id="KW-1185">Reference proteome</keyword>
<feature type="transmembrane region" description="Helical" evidence="5">
    <location>
        <begin position="395"/>
        <end position="421"/>
    </location>
</feature>
<evidence type="ECO:0000256" key="5">
    <source>
        <dbReference type="SAM" id="Phobius"/>
    </source>
</evidence>
<organism evidence="8 9">
    <name type="scientific">Schumannella luteola</name>
    <dbReference type="NCBI Taxonomy" id="472059"/>
    <lineage>
        <taxon>Bacteria</taxon>
        <taxon>Bacillati</taxon>
        <taxon>Actinomycetota</taxon>
        <taxon>Actinomycetes</taxon>
        <taxon>Micrococcales</taxon>
        <taxon>Microbacteriaceae</taxon>
        <taxon>Schumannella</taxon>
    </lineage>
</organism>
<dbReference type="GO" id="GO:0006508">
    <property type="term" value="P:proteolysis"/>
    <property type="evidence" value="ECO:0007669"/>
    <property type="project" value="UniProtKB-KW"/>
</dbReference>
<keyword evidence="2 4" id="KW-0378">Hydrolase</keyword>
<feature type="active site" description="Charge relay system" evidence="4">
    <location>
        <position position="273"/>
    </location>
</feature>
<comment type="caution">
    <text evidence="8">The sequence shown here is derived from an EMBL/GenBank/DDBJ whole genome shotgun (WGS) entry which is preliminary data.</text>
</comment>
<dbReference type="InterPro" id="IPR015500">
    <property type="entry name" value="Peptidase_S8_subtilisin-rel"/>
</dbReference>
<gene>
    <name evidence="8" type="ORF">BJ979_000654</name>
</gene>
<feature type="active site" description="Charge relay system" evidence="4">
    <location>
        <position position="63"/>
    </location>
</feature>
<evidence type="ECO:0000256" key="6">
    <source>
        <dbReference type="SAM" id="SignalP"/>
    </source>
</evidence>
<keyword evidence="5" id="KW-1133">Transmembrane helix</keyword>
<dbReference type="PRINTS" id="PR00723">
    <property type="entry name" value="SUBTILISIN"/>
</dbReference>
<evidence type="ECO:0000256" key="2">
    <source>
        <dbReference type="ARBA" id="ARBA00022801"/>
    </source>
</evidence>
<evidence type="ECO:0000256" key="1">
    <source>
        <dbReference type="ARBA" id="ARBA00022670"/>
    </source>
</evidence>
<feature type="chain" id="PRO_5039117361" description="Peptidase S8/S53 domain-containing protein" evidence="6">
    <location>
        <begin position="23"/>
        <end position="430"/>
    </location>
</feature>
<keyword evidence="1 4" id="KW-0645">Protease</keyword>
<keyword evidence="3 4" id="KW-0720">Serine protease</keyword>
<protein>
    <recommendedName>
        <fullName evidence="7">Peptidase S8/S53 domain-containing protein</fullName>
    </recommendedName>
</protein>
<evidence type="ECO:0000313" key="9">
    <source>
        <dbReference type="Proteomes" id="UP000553888"/>
    </source>
</evidence>
<dbReference type="EMBL" id="JACBZY010000001">
    <property type="protein sequence ID" value="NYG98028.1"/>
    <property type="molecule type" value="Genomic_DNA"/>
</dbReference>
<comment type="similarity">
    <text evidence="4">Belongs to the peptidase S8 family.</text>
</comment>
<keyword evidence="6" id="KW-0732">Signal</keyword>
<dbReference type="InterPro" id="IPR036852">
    <property type="entry name" value="Peptidase_S8/S53_dom_sf"/>
</dbReference>
<keyword evidence="5" id="KW-0812">Transmembrane</keyword>
<dbReference type="Proteomes" id="UP000553888">
    <property type="component" value="Unassembled WGS sequence"/>
</dbReference>
<dbReference type="Pfam" id="PF00082">
    <property type="entry name" value="Peptidase_S8"/>
    <property type="match status" value="1"/>
</dbReference>
<accession>A0A852YG58</accession>
<dbReference type="Gene3D" id="3.40.50.200">
    <property type="entry name" value="Peptidase S8/S53 domain"/>
    <property type="match status" value="1"/>
</dbReference>
<reference evidence="8 9" key="1">
    <citation type="submission" date="2020-07" db="EMBL/GenBank/DDBJ databases">
        <title>Sequencing the genomes of 1000 actinobacteria strains.</title>
        <authorList>
            <person name="Klenk H.-P."/>
        </authorList>
    </citation>
    <scope>NUCLEOTIDE SEQUENCE [LARGE SCALE GENOMIC DNA]</scope>
    <source>
        <strain evidence="8 9">DSM 23141</strain>
    </source>
</reference>
<dbReference type="InterPro" id="IPR000209">
    <property type="entry name" value="Peptidase_S8/S53_dom"/>
</dbReference>
<dbReference type="RefSeq" id="WP_179565146.1">
    <property type="nucleotide sequence ID" value="NZ_JACBZY010000001.1"/>
</dbReference>
<feature type="signal peptide" evidence="6">
    <location>
        <begin position="1"/>
        <end position="22"/>
    </location>
</feature>
<dbReference type="GO" id="GO:0004252">
    <property type="term" value="F:serine-type endopeptidase activity"/>
    <property type="evidence" value="ECO:0007669"/>
    <property type="project" value="UniProtKB-UniRule"/>
</dbReference>
<evidence type="ECO:0000259" key="7">
    <source>
        <dbReference type="Pfam" id="PF00082"/>
    </source>
</evidence>
<evidence type="ECO:0000313" key="8">
    <source>
        <dbReference type="EMBL" id="NYG98028.1"/>
    </source>
</evidence>
<name>A0A852YG58_9MICO</name>